<keyword evidence="4" id="KW-1185">Reference proteome</keyword>
<sequence length="384" mass="39878">MTAATNMAIGAMILPPALLVSFQFKLATGKPQNLEEASQEWAKAAQELEKASHELQARVKNIPADSWTMNDRALYEKTVHDFCRELDALHDYCMAVSYALIGLAWALFAYAVFAIGMAVYLDALAIAAAFVVDYPACVAAAQTGLTVTWVATGILANLGLVAGAAMGGGAVVTAKYQGAQGNTGADAALKQALINGSAGAAANLVQSGANGALAFVNRSNGEIFNPSQNPLPGGQRDPRVATGSKGSPLSEIDLDADRGFDGTWDVGGGAKIGLGNGETELATHHKIQEGEYKGGNAEIKGKYSQGPVAVSGGPKLEWDDKGVGGSGTVGAENPQTGSKVDYEHGMSTEGEHSDKVTSSSPSGSKQWNPNPKNEDPPPPWDIYK</sequence>
<dbReference type="OrthoDB" id="3460990at2"/>
<evidence type="ECO:0000256" key="2">
    <source>
        <dbReference type="SAM" id="Phobius"/>
    </source>
</evidence>
<organism evidence="3 4">
    <name type="scientific">Actinomadura soli</name>
    <dbReference type="NCBI Taxonomy" id="2508997"/>
    <lineage>
        <taxon>Bacteria</taxon>
        <taxon>Bacillati</taxon>
        <taxon>Actinomycetota</taxon>
        <taxon>Actinomycetes</taxon>
        <taxon>Streptosporangiales</taxon>
        <taxon>Thermomonosporaceae</taxon>
        <taxon>Actinomadura</taxon>
    </lineage>
</organism>
<keyword evidence="2" id="KW-0472">Membrane</keyword>
<evidence type="ECO:0000256" key="1">
    <source>
        <dbReference type="SAM" id="MobiDB-lite"/>
    </source>
</evidence>
<feature type="region of interest" description="Disordered" evidence="1">
    <location>
        <begin position="224"/>
        <end position="256"/>
    </location>
</feature>
<feature type="transmembrane region" description="Helical" evidence="2">
    <location>
        <begin position="120"/>
        <end position="141"/>
    </location>
</feature>
<gene>
    <name evidence="3" type="ORF">ETD83_19825</name>
</gene>
<dbReference type="EMBL" id="VCKW01000098">
    <property type="protein sequence ID" value="TMQ97797.1"/>
    <property type="molecule type" value="Genomic_DNA"/>
</dbReference>
<name>A0A5C4JAL5_9ACTN</name>
<dbReference type="AlphaFoldDB" id="A0A5C4JAL5"/>
<evidence type="ECO:0000313" key="3">
    <source>
        <dbReference type="EMBL" id="TMQ97797.1"/>
    </source>
</evidence>
<accession>A0A5C4JAL5</accession>
<keyword evidence="2" id="KW-1133">Transmembrane helix</keyword>
<feature type="compositionally biased region" description="Polar residues" evidence="1">
    <location>
        <begin position="356"/>
        <end position="367"/>
    </location>
</feature>
<proteinExistence type="predicted"/>
<protein>
    <submittedName>
        <fullName evidence="3">Uncharacterized protein</fullName>
    </submittedName>
</protein>
<keyword evidence="2" id="KW-0812">Transmembrane</keyword>
<comment type="caution">
    <text evidence="3">The sequence shown here is derived from an EMBL/GenBank/DDBJ whole genome shotgun (WGS) entry which is preliminary data.</text>
</comment>
<feature type="compositionally biased region" description="Basic and acidic residues" evidence="1">
    <location>
        <begin position="340"/>
        <end position="355"/>
    </location>
</feature>
<feature type="transmembrane region" description="Helical" evidence="2">
    <location>
        <begin position="147"/>
        <end position="172"/>
    </location>
</feature>
<dbReference type="Proteomes" id="UP000309174">
    <property type="component" value="Unassembled WGS sequence"/>
</dbReference>
<feature type="region of interest" description="Disordered" evidence="1">
    <location>
        <begin position="305"/>
        <end position="384"/>
    </location>
</feature>
<reference evidence="3 4" key="1">
    <citation type="submission" date="2019-05" db="EMBL/GenBank/DDBJ databases">
        <title>Draft genome sequence of Actinomadura sp. 14C53.</title>
        <authorList>
            <person name="Saricaoglu S."/>
            <person name="Isik K."/>
        </authorList>
    </citation>
    <scope>NUCLEOTIDE SEQUENCE [LARGE SCALE GENOMIC DNA]</scope>
    <source>
        <strain evidence="3 4">14C53</strain>
    </source>
</reference>
<feature type="transmembrane region" description="Helical" evidence="2">
    <location>
        <begin position="95"/>
        <end position="113"/>
    </location>
</feature>
<evidence type="ECO:0000313" key="4">
    <source>
        <dbReference type="Proteomes" id="UP000309174"/>
    </source>
</evidence>